<evidence type="ECO:0000256" key="1">
    <source>
        <dbReference type="ARBA" id="ARBA00022747"/>
    </source>
</evidence>
<comment type="caution">
    <text evidence="4">The sequence shown here is derived from an EMBL/GenBank/DDBJ whole genome shotgun (WGS) entry which is preliminary data.</text>
</comment>
<keyword evidence="2" id="KW-0238">DNA-binding</keyword>
<reference evidence="4 5" key="1">
    <citation type="journal article" date="2021" name="Nat. Commun.">
        <title>Reductive evolution and unique predatory mode in the CPR bacterium Vampirococcus lugosii.</title>
        <authorList>
            <person name="Moreira D."/>
            <person name="Zivanovic Y."/>
            <person name="Lopez-Archilla A.I."/>
            <person name="Iniesto M."/>
            <person name="Lopez-Garcia P."/>
        </authorList>
    </citation>
    <scope>NUCLEOTIDE SEQUENCE [LARGE SCALE GENOMIC DNA]</scope>
    <source>
        <strain evidence="4">Chiprana</strain>
    </source>
</reference>
<evidence type="ECO:0000313" key="4">
    <source>
        <dbReference type="EMBL" id="MBS8122288.1"/>
    </source>
</evidence>
<dbReference type="SUPFAM" id="SSF116734">
    <property type="entry name" value="DNA methylase specificity domain"/>
    <property type="match status" value="1"/>
</dbReference>
<gene>
    <name evidence="4" type="ORF">VAMP_266n68</name>
</gene>
<evidence type="ECO:0000313" key="5">
    <source>
        <dbReference type="Proteomes" id="UP000680365"/>
    </source>
</evidence>
<protein>
    <submittedName>
        <fullName evidence="4">Type I restriction-modification system, specificity subunit S</fullName>
        <ecNumber evidence="4">3.1.21.3</ecNumber>
    </submittedName>
</protein>
<organism evidence="4 5">
    <name type="scientific">Candidatus Vampirococcus lugosii</name>
    <dbReference type="NCBI Taxonomy" id="2789015"/>
    <lineage>
        <taxon>Bacteria</taxon>
        <taxon>Candidatus Absconditibacteriota</taxon>
        <taxon>Vampirococcus</taxon>
    </lineage>
</organism>
<name>A0ABS5QNN6_9BACT</name>
<keyword evidence="1" id="KW-0680">Restriction system</keyword>
<proteinExistence type="predicted"/>
<keyword evidence="4" id="KW-0378">Hydrolase</keyword>
<keyword evidence="5" id="KW-1185">Reference proteome</keyword>
<dbReference type="GO" id="GO:0009035">
    <property type="term" value="F:type I site-specific deoxyribonuclease activity"/>
    <property type="evidence" value="ECO:0007669"/>
    <property type="project" value="UniProtKB-EC"/>
</dbReference>
<dbReference type="Proteomes" id="UP000680365">
    <property type="component" value="Unassembled WGS sequence"/>
</dbReference>
<dbReference type="Gene3D" id="3.90.220.20">
    <property type="entry name" value="DNA methylase specificity domains"/>
    <property type="match status" value="1"/>
</dbReference>
<dbReference type="InterPro" id="IPR044946">
    <property type="entry name" value="Restrct_endonuc_typeI_TRD_sf"/>
</dbReference>
<dbReference type="EMBL" id="JAEDAM010000066">
    <property type="protein sequence ID" value="MBS8122288.1"/>
    <property type="molecule type" value="Genomic_DNA"/>
</dbReference>
<dbReference type="EC" id="3.1.21.3" evidence="4"/>
<accession>A0ABS5QNN6</accession>
<feature type="coiled-coil region" evidence="3">
    <location>
        <begin position="24"/>
        <end position="51"/>
    </location>
</feature>
<evidence type="ECO:0000256" key="2">
    <source>
        <dbReference type="ARBA" id="ARBA00023125"/>
    </source>
</evidence>
<evidence type="ECO:0000256" key="3">
    <source>
        <dbReference type="SAM" id="Coils"/>
    </source>
</evidence>
<keyword evidence="3" id="KW-0175">Coiled coil</keyword>
<sequence>MQLIFQSVNQKRGGGDVIDKNFLNTNFEDILKKHDEKIAKLEKLEKDKQKRNFKDTVMKGNLIDNLWKSILEGVFDEAYLKEKFNGVEWEKNKSIENIIDNKKRKKYKFDVIKENEILNSGKYPVISQGDDYINGYSTNEEKLFKGEFPLLAFGDHTFNIKYIDFEFIPSGDGLKNLYFIKNINYKYVYYFIYMQKGEIEGYQRHFKILKSLKIPIPYKNGYPDTETQQEIVAILEKAFIYYQRMKNKAESNQKYLQNMRKGILTNIFETANLLSNQK</sequence>